<reference evidence="4" key="1">
    <citation type="submission" date="2015-08" db="EMBL/GenBank/DDBJ databases">
        <authorList>
            <person name="Babu N.S."/>
            <person name="Beckwith C.J."/>
            <person name="Beseler K.G."/>
            <person name="Brison A."/>
            <person name="Carone J.V."/>
            <person name="Caskin T.P."/>
            <person name="Diamond M."/>
            <person name="Durham M.E."/>
            <person name="Foxe J.M."/>
            <person name="Go M."/>
            <person name="Henderson B.A."/>
            <person name="Jones I.B."/>
            <person name="McGettigan J.A."/>
            <person name="Micheletti S.J."/>
            <person name="Nasrallah M.E."/>
            <person name="Ortiz D."/>
            <person name="Piller C.R."/>
            <person name="Privatt S.R."/>
            <person name="Schneider S.L."/>
            <person name="Sharp S."/>
            <person name="Smith T.C."/>
            <person name="Stanton J.D."/>
            <person name="Ullery H.E."/>
            <person name="Wilson R.J."/>
            <person name="Serrano M.G."/>
            <person name="Buck G."/>
            <person name="Lee V."/>
            <person name="Wang Y."/>
            <person name="Carvalho R."/>
            <person name="Voegtly L."/>
            <person name="Shi R."/>
            <person name="Duckworth R."/>
            <person name="Johnson A."/>
            <person name="Loviza R."/>
            <person name="Walstead R."/>
            <person name="Shah Z."/>
            <person name="Kiflezghi M."/>
            <person name="Wade K."/>
            <person name="Ball S.L."/>
            <person name="Bradley K.W."/>
            <person name="Asai D.J."/>
            <person name="Bowman C.A."/>
            <person name="Russell D.A."/>
            <person name="Pope W.H."/>
            <person name="Jacobs-Sera D."/>
            <person name="Hendrix R.W."/>
            <person name="Hatfull G.F."/>
        </authorList>
    </citation>
    <scope>NUCLEOTIDE SEQUENCE</scope>
    <source>
        <strain evidence="4">ESE004</strain>
    </source>
</reference>
<evidence type="ECO:0000313" key="4">
    <source>
        <dbReference type="EMBL" id="AMQ23558.1"/>
    </source>
</evidence>
<comment type="subcellular location">
    <subcellularLocation>
        <location evidence="1">Virion</location>
    </subcellularLocation>
</comment>
<dbReference type="EMBL" id="KT462713">
    <property type="protein sequence ID" value="AMQ23558.1"/>
    <property type="molecule type" value="Genomic_RNA"/>
</dbReference>
<keyword evidence="3" id="KW-0946">Virion</keyword>
<dbReference type="Gene3D" id="3.30.380.10">
    <property type="entry name" value="MS2 Viral Coat Protein"/>
    <property type="match status" value="1"/>
</dbReference>
<accession>A0A142D889</accession>
<evidence type="ECO:0000256" key="3">
    <source>
        <dbReference type="ARBA" id="ARBA00022844"/>
    </source>
</evidence>
<dbReference type="InterPro" id="IPR015954">
    <property type="entry name" value="Phage_RNA-type_capsid"/>
</dbReference>
<keyword evidence="2" id="KW-0167">Capsid protein</keyword>
<sequence length="209" mass="22894">MPYSFVIDWFIPVGDYLTMAMAFAGNGVTITSGSLTYSTVIDQQWTTSPRGSSGFTCNSTQSSRIVSLKTRELRVPSYPTPSFLIHFPRQHAFLTSLRCLNLNCPVDVLNEQYVHGVTNMSLIKNIVLKDGKAVPADHTFVPACPQVGDKTPATWFEKNANSPIGWRKITLLVRPVPNGTSKVTIRVSDPTLALTADGCCVDVNTRIVS</sequence>
<organism evidence="4">
    <name type="scientific">Leviviridae sp</name>
    <dbReference type="NCBI Taxonomy" id="2027243"/>
    <lineage>
        <taxon>Viruses</taxon>
        <taxon>Riboviria</taxon>
        <taxon>Orthornavirae</taxon>
        <taxon>Lenarviricota</taxon>
        <taxon>Leviviricetes</taxon>
        <taxon>Norzivirales</taxon>
        <taxon>Fiersviridae</taxon>
    </lineage>
</organism>
<evidence type="ECO:0000256" key="1">
    <source>
        <dbReference type="ARBA" id="ARBA00004328"/>
    </source>
</evidence>
<protein>
    <submittedName>
        <fullName evidence="4">Maturation</fullName>
    </submittedName>
</protein>
<proteinExistence type="predicted"/>
<evidence type="ECO:0000256" key="2">
    <source>
        <dbReference type="ARBA" id="ARBA00022561"/>
    </source>
</evidence>
<name>A0A142D889_9VIRU</name>
<reference evidence="4" key="2">
    <citation type="journal article" date="2016" name="PLoS Biol.">
        <title>Hyperexpansion of RNA Bacteriophage Diversity.</title>
        <authorList>
            <person name="Krishnamurthy S.R."/>
            <person name="Janowski A.B."/>
            <person name="Zhao G."/>
            <person name="Barouch D."/>
            <person name="Wang D."/>
        </authorList>
    </citation>
    <scope>NUCLEOTIDE SEQUENCE</scope>
    <source>
        <strain evidence="4">ESE004</strain>
    </source>
</reference>
<dbReference type="GO" id="GO:0019028">
    <property type="term" value="C:viral capsid"/>
    <property type="evidence" value="ECO:0007669"/>
    <property type="project" value="UniProtKB-KW"/>
</dbReference>